<dbReference type="PROSITE" id="PS51420">
    <property type="entry name" value="RHO"/>
    <property type="match status" value="1"/>
</dbReference>
<comment type="caution">
    <text evidence="3">The sequence shown here is derived from an EMBL/GenBank/DDBJ whole genome shotgun (WGS) entry which is preliminary data.</text>
</comment>
<dbReference type="NCBIfam" id="TIGR00231">
    <property type="entry name" value="small_GTP"/>
    <property type="match status" value="1"/>
</dbReference>
<keyword evidence="1" id="KW-0547">Nucleotide-binding</keyword>
<dbReference type="InterPro" id="IPR027417">
    <property type="entry name" value="P-loop_NTPase"/>
</dbReference>
<reference evidence="3 4" key="1">
    <citation type="submission" date="2024-04" db="EMBL/GenBank/DDBJ databases">
        <title>Tritrichomonas musculus Genome.</title>
        <authorList>
            <person name="Alves-Ferreira E."/>
            <person name="Grigg M."/>
            <person name="Lorenzi H."/>
            <person name="Galac M."/>
        </authorList>
    </citation>
    <scope>NUCLEOTIDE SEQUENCE [LARGE SCALE GENOMIC DNA]</scope>
    <source>
        <strain evidence="3 4">EAF2021</strain>
    </source>
</reference>
<evidence type="ECO:0000313" key="4">
    <source>
        <dbReference type="Proteomes" id="UP001470230"/>
    </source>
</evidence>
<accession>A0ABR2KCX7</accession>
<name>A0ABR2KCX7_9EUKA</name>
<dbReference type="SMART" id="SM00173">
    <property type="entry name" value="RAS"/>
    <property type="match status" value="1"/>
</dbReference>
<dbReference type="InterPro" id="IPR001806">
    <property type="entry name" value="Small_GTPase"/>
</dbReference>
<dbReference type="SMART" id="SM00176">
    <property type="entry name" value="RAN"/>
    <property type="match status" value="1"/>
</dbReference>
<gene>
    <name evidence="3" type="ORF">M9Y10_033724</name>
</gene>
<dbReference type="InterPro" id="IPR050227">
    <property type="entry name" value="Rab"/>
</dbReference>
<dbReference type="PROSITE" id="PS51421">
    <property type="entry name" value="RAS"/>
    <property type="match status" value="1"/>
</dbReference>
<organism evidence="3 4">
    <name type="scientific">Tritrichomonas musculus</name>
    <dbReference type="NCBI Taxonomy" id="1915356"/>
    <lineage>
        <taxon>Eukaryota</taxon>
        <taxon>Metamonada</taxon>
        <taxon>Parabasalia</taxon>
        <taxon>Tritrichomonadida</taxon>
        <taxon>Tritrichomonadidae</taxon>
        <taxon>Tritrichomonas</taxon>
    </lineage>
</organism>
<dbReference type="PROSITE" id="PS51417">
    <property type="entry name" value="ARF"/>
    <property type="match status" value="1"/>
</dbReference>
<dbReference type="SMART" id="SM00175">
    <property type="entry name" value="RAB"/>
    <property type="match status" value="1"/>
</dbReference>
<evidence type="ECO:0000313" key="3">
    <source>
        <dbReference type="EMBL" id="KAK8888983.1"/>
    </source>
</evidence>
<dbReference type="EMBL" id="JAPFFF010000005">
    <property type="protein sequence ID" value="KAK8888983.1"/>
    <property type="molecule type" value="Genomic_DNA"/>
</dbReference>
<dbReference type="PROSITE" id="PS51419">
    <property type="entry name" value="RAB"/>
    <property type="match status" value="1"/>
</dbReference>
<keyword evidence="4" id="KW-1185">Reference proteome</keyword>
<sequence length="200" mass="22557">MKITLSNGDKVREAKLVMLGSTEAGKSSIVNRLIRDIFTQNMASTIGTVFFSKTLQVNDTLVKLQIWDTSGSERYRALAPMYFREADAAIIVYDITSNQSFQEVEAWYKTLRDQGPDNIIIALAGNKNDLKNKRAVDINNGRACAEKHSIPIFMETSALTGENVSQIFTEVAKYLINSDFPREKKLEFISENQDKEKKCC</sequence>
<evidence type="ECO:0000256" key="2">
    <source>
        <dbReference type="ARBA" id="ARBA00023134"/>
    </source>
</evidence>
<dbReference type="InterPro" id="IPR005225">
    <property type="entry name" value="Small_GTP-bd"/>
</dbReference>
<dbReference type="Pfam" id="PF00071">
    <property type="entry name" value="Ras"/>
    <property type="match status" value="1"/>
</dbReference>
<dbReference type="PANTHER" id="PTHR47977">
    <property type="entry name" value="RAS-RELATED PROTEIN RAB"/>
    <property type="match status" value="1"/>
</dbReference>
<keyword evidence="2" id="KW-0342">GTP-binding</keyword>
<evidence type="ECO:0008006" key="5">
    <source>
        <dbReference type="Google" id="ProtNLM"/>
    </source>
</evidence>
<dbReference type="SUPFAM" id="SSF52540">
    <property type="entry name" value="P-loop containing nucleoside triphosphate hydrolases"/>
    <property type="match status" value="1"/>
</dbReference>
<protein>
    <recommendedName>
        <fullName evidence="5">Small GTP-binding protein</fullName>
    </recommendedName>
</protein>
<dbReference type="Proteomes" id="UP001470230">
    <property type="component" value="Unassembled WGS sequence"/>
</dbReference>
<dbReference type="SMART" id="SM00177">
    <property type="entry name" value="ARF"/>
    <property type="match status" value="1"/>
</dbReference>
<dbReference type="PRINTS" id="PR00449">
    <property type="entry name" value="RASTRNSFRMNG"/>
</dbReference>
<dbReference type="Gene3D" id="3.40.50.300">
    <property type="entry name" value="P-loop containing nucleotide triphosphate hydrolases"/>
    <property type="match status" value="1"/>
</dbReference>
<proteinExistence type="predicted"/>
<evidence type="ECO:0000256" key="1">
    <source>
        <dbReference type="ARBA" id="ARBA00022741"/>
    </source>
</evidence>
<dbReference type="SMART" id="SM00174">
    <property type="entry name" value="RHO"/>
    <property type="match status" value="1"/>
</dbReference>